<evidence type="ECO:0000256" key="2">
    <source>
        <dbReference type="ARBA" id="ARBA00022692"/>
    </source>
</evidence>
<keyword evidence="8" id="KW-1185">Reference proteome</keyword>
<feature type="transmembrane region" description="Helical" evidence="5">
    <location>
        <begin position="406"/>
        <end position="426"/>
    </location>
</feature>
<evidence type="ECO:0000256" key="3">
    <source>
        <dbReference type="ARBA" id="ARBA00022989"/>
    </source>
</evidence>
<evidence type="ECO:0000313" key="8">
    <source>
        <dbReference type="Proteomes" id="UP001465668"/>
    </source>
</evidence>
<sequence>MGFLGIIEPKNGSEAPGTVLLDVEAVDLPPAQDGLKYATGTNKNIVLVPQPSNDPNDPLNFSPAKKLTMIAITGLGTCIWGTTIGPLLNAGLVQIATELEVSVAKVVQASGYQLLVVAASVTIINTIATKWGKRPVFVASGIIGMIGNIIGSTASSFNQLLTARIIQGFSSSAYESLIFSMIGDLFYVHERGIYAALFNFIIVGISNFSSVICGAVTAHLGWKYLFHLLNAFGGFHIILQYLFVPETQFIRPVITRPSASEVDDSHTQKCEQETEVSEVAHIETRNSNLSRKTYRQSLALINGEFSDESITSLILGPFVACINLSICWVVICTGYILSLYVTVAYLLAQIFSAPPYLLDASGVGYLSLGPFIGGLLAGIIAALLNDRLVRWCSHKNCGIYEPEYRLLLGGLGVIGIAGFVGFGYAAEAGASLYLTAFCHGIALFGIMFIFVATSSYALDAFPTLGNEIFLASMAFKNLIIYAFSYFVNDWAAQVGVAKVLWILSAVGAALFVTFPIMFFFGKRYRVFWHNHDLLSKFYQLTRS</sequence>
<dbReference type="InterPro" id="IPR020846">
    <property type="entry name" value="MFS_dom"/>
</dbReference>
<feature type="transmembrane region" description="Helical" evidence="5">
    <location>
        <begin position="224"/>
        <end position="244"/>
    </location>
</feature>
<feature type="transmembrane region" description="Helical" evidence="5">
    <location>
        <begin position="109"/>
        <end position="128"/>
    </location>
</feature>
<comment type="caution">
    <text evidence="7">The sequence shown here is derived from an EMBL/GenBank/DDBJ whole genome shotgun (WGS) entry which is preliminary data.</text>
</comment>
<dbReference type="PROSITE" id="PS50850">
    <property type="entry name" value="MFS"/>
    <property type="match status" value="1"/>
</dbReference>
<feature type="domain" description="Major facilitator superfamily (MFS) profile" evidence="6">
    <location>
        <begin position="69"/>
        <end position="525"/>
    </location>
</feature>
<reference evidence="7 8" key="1">
    <citation type="submission" date="2024-02" db="EMBL/GenBank/DDBJ databases">
        <title>First draft genome assembly of two strains of Seiridium cardinale.</title>
        <authorList>
            <person name="Emiliani G."/>
            <person name="Scali E."/>
        </authorList>
    </citation>
    <scope>NUCLEOTIDE SEQUENCE [LARGE SCALE GENOMIC DNA]</scope>
    <source>
        <strain evidence="7 8">BM-138-000479</strain>
    </source>
</reference>
<feature type="transmembrane region" description="Helical" evidence="5">
    <location>
        <begin position="363"/>
        <end position="385"/>
    </location>
</feature>
<dbReference type="Proteomes" id="UP001465668">
    <property type="component" value="Unassembled WGS sequence"/>
</dbReference>
<feature type="transmembrane region" description="Helical" evidence="5">
    <location>
        <begin position="432"/>
        <end position="456"/>
    </location>
</feature>
<feature type="transmembrane region" description="Helical" evidence="5">
    <location>
        <begin position="499"/>
        <end position="520"/>
    </location>
</feature>
<dbReference type="InterPro" id="IPR011701">
    <property type="entry name" value="MFS"/>
</dbReference>
<dbReference type="Gene3D" id="1.20.1250.20">
    <property type="entry name" value="MFS general substrate transporter like domains"/>
    <property type="match status" value="1"/>
</dbReference>
<feature type="transmembrane region" description="Helical" evidence="5">
    <location>
        <begin position="135"/>
        <end position="153"/>
    </location>
</feature>
<evidence type="ECO:0000259" key="6">
    <source>
        <dbReference type="PROSITE" id="PS50850"/>
    </source>
</evidence>
<dbReference type="InterPro" id="IPR036259">
    <property type="entry name" value="MFS_trans_sf"/>
</dbReference>
<evidence type="ECO:0000256" key="4">
    <source>
        <dbReference type="ARBA" id="ARBA00023136"/>
    </source>
</evidence>
<organism evidence="7 8">
    <name type="scientific">Seiridium cardinale</name>
    <dbReference type="NCBI Taxonomy" id="138064"/>
    <lineage>
        <taxon>Eukaryota</taxon>
        <taxon>Fungi</taxon>
        <taxon>Dikarya</taxon>
        <taxon>Ascomycota</taxon>
        <taxon>Pezizomycotina</taxon>
        <taxon>Sordariomycetes</taxon>
        <taxon>Xylariomycetidae</taxon>
        <taxon>Amphisphaeriales</taxon>
        <taxon>Sporocadaceae</taxon>
        <taxon>Seiridium</taxon>
    </lineage>
</organism>
<name>A0ABR2YAP3_9PEZI</name>
<dbReference type="PANTHER" id="PTHR23502">
    <property type="entry name" value="MAJOR FACILITATOR SUPERFAMILY"/>
    <property type="match status" value="1"/>
</dbReference>
<comment type="subcellular location">
    <subcellularLocation>
        <location evidence="1">Membrane</location>
        <topology evidence="1">Multi-pass membrane protein</topology>
    </subcellularLocation>
</comment>
<proteinExistence type="predicted"/>
<keyword evidence="4 5" id="KW-0472">Membrane</keyword>
<dbReference type="SUPFAM" id="SSF103473">
    <property type="entry name" value="MFS general substrate transporter"/>
    <property type="match status" value="1"/>
</dbReference>
<accession>A0ABR2YAP3</accession>
<evidence type="ECO:0000256" key="5">
    <source>
        <dbReference type="SAM" id="Phobius"/>
    </source>
</evidence>
<feature type="transmembrane region" description="Helical" evidence="5">
    <location>
        <begin position="67"/>
        <end position="89"/>
    </location>
</feature>
<protein>
    <submittedName>
        <fullName evidence="7">Major facilitator superfamily (MFS) profile domain-containing protein</fullName>
    </submittedName>
</protein>
<evidence type="ECO:0000313" key="7">
    <source>
        <dbReference type="EMBL" id="KAK9784132.1"/>
    </source>
</evidence>
<dbReference type="Pfam" id="PF07690">
    <property type="entry name" value="MFS_1"/>
    <property type="match status" value="1"/>
</dbReference>
<feature type="transmembrane region" description="Helical" evidence="5">
    <location>
        <begin position="326"/>
        <end position="351"/>
    </location>
</feature>
<feature type="transmembrane region" description="Helical" evidence="5">
    <location>
        <begin position="468"/>
        <end position="487"/>
    </location>
</feature>
<dbReference type="PANTHER" id="PTHR23502:SF29">
    <property type="entry name" value="TRANSPORTER, PUTATIVE (AFU_ORTHOLOGUE AFUA_6G06680)-RELATED"/>
    <property type="match status" value="1"/>
</dbReference>
<dbReference type="EMBL" id="JARVKM010000001">
    <property type="protein sequence ID" value="KAK9784132.1"/>
    <property type="molecule type" value="Genomic_DNA"/>
</dbReference>
<evidence type="ECO:0000256" key="1">
    <source>
        <dbReference type="ARBA" id="ARBA00004141"/>
    </source>
</evidence>
<feature type="transmembrane region" description="Helical" evidence="5">
    <location>
        <begin position="194"/>
        <end position="218"/>
    </location>
</feature>
<keyword evidence="2 5" id="KW-0812">Transmembrane</keyword>
<gene>
    <name evidence="7" type="ORF">SCAR479_00691</name>
</gene>
<keyword evidence="3 5" id="KW-1133">Transmembrane helix</keyword>